<dbReference type="GO" id="GO:0016298">
    <property type="term" value="F:lipase activity"/>
    <property type="evidence" value="ECO:0007669"/>
    <property type="project" value="TreeGrafter"/>
</dbReference>
<dbReference type="AlphaFoldDB" id="A0A1H3CLD3"/>
<name>A0A1H3CLD3_9PSEU</name>
<dbReference type="Proteomes" id="UP000199529">
    <property type="component" value="Unassembled WGS sequence"/>
</dbReference>
<dbReference type="RefSeq" id="WP_093266060.1">
    <property type="nucleotide sequence ID" value="NZ_FNOK01000012.1"/>
</dbReference>
<feature type="chain" id="PRO_5011684828" evidence="1">
    <location>
        <begin position="26"/>
        <end position="283"/>
    </location>
</feature>
<reference evidence="3" key="1">
    <citation type="submission" date="2016-10" db="EMBL/GenBank/DDBJ databases">
        <authorList>
            <person name="Varghese N."/>
            <person name="Submissions S."/>
        </authorList>
    </citation>
    <scope>NUCLEOTIDE SEQUENCE [LARGE SCALE GENOMIC DNA]</scope>
    <source>
        <strain evidence="3">CGMCC 4.3530</strain>
    </source>
</reference>
<feature type="signal peptide" evidence="1">
    <location>
        <begin position="1"/>
        <end position="25"/>
    </location>
</feature>
<gene>
    <name evidence="2" type="ORF">SAMN05216215_101270</name>
</gene>
<keyword evidence="3" id="KW-1185">Reference proteome</keyword>
<dbReference type="STRING" id="418495.SAMN05216215_101270"/>
<dbReference type="EMBL" id="FNOK01000012">
    <property type="protein sequence ID" value="SDX54840.1"/>
    <property type="molecule type" value="Genomic_DNA"/>
</dbReference>
<dbReference type="Pfam" id="PF01674">
    <property type="entry name" value="Lipase_2"/>
    <property type="match status" value="1"/>
</dbReference>
<evidence type="ECO:0000256" key="1">
    <source>
        <dbReference type="SAM" id="SignalP"/>
    </source>
</evidence>
<dbReference type="GO" id="GO:0016042">
    <property type="term" value="P:lipid catabolic process"/>
    <property type="evidence" value="ECO:0007669"/>
    <property type="project" value="InterPro"/>
</dbReference>
<dbReference type="InterPro" id="IPR002918">
    <property type="entry name" value="Lipase_EstA/Esterase_EstB"/>
</dbReference>
<dbReference type="OrthoDB" id="8871309at2"/>
<accession>A0A1H3CLD3</accession>
<dbReference type="PANTHER" id="PTHR32015:SF1">
    <property type="entry name" value="LIPASE"/>
    <property type="match status" value="1"/>
</dbReference>
<dbReference type="InterPro" id="IPR029058">
    <property type="entry name" value="AB_hydrolase_fold"/>
</dbReference>
<sequence length="283" mass="29591">MRIRGVLAALTALLAVTAAATPATAQPDAAAAPSGVNDWSCQPSAEHPTPVVLVHGLGGAATTNWAYLGPVLAGQGYCAFALTYGLPPGVPPLTGGFAPMEESAPELAGFVDRVLAATGAEKVDLVGHSEGTVMPQYYLKFLGGAENVQRYVAITPLYDGTTLQNTSELLDRLAEELPVVGQVPDELCGSCRQLFKDSEFMAKLNADGAAVPGIEYTTIMTKYDQLVTPYTSGHLDAPNATNIVLQDVCPQDFSEHVAVAFNPHVGRMVLNALDPAGAQPVRC</sequence>
<keyword evidence="1" id="KW-0732">Signal</keyword>
<dbReference type="SUPFAM" id="SSF53474">
    <property type="entry name" value="alpha/beta-Hydrolases"/>
    <property type="match status" value="1"/>
</dbReference>
<evidence type="ECO:0000313" key="2">
    <source>
        <dbReference type="EMBL" id="SDX54840.1"/>
    </source>
</evidence>
<dbReference type="Gene3D" id="3.40.50.1820">
    <property type="entry name" value="alpha/beta hydrolase"/>
    <property type="match status" value="1"/>
</dbReference>
<organism evidence="2 3">
    <name type="scientific">Saccharopolyspora shandongensis</name>
    <dbReference type="NCBI Taxonomy" id="418495"/>
    <lineage>
        <taxon>Bacteria</taxon>
        <taxon>Bacillati</taxon>
        <taxon>Actinomycetota</taxon>
        <taxon>Actinomycetes</taxon>
        <taxon>Pseudonocardiales</taxon>
        <taxon>Pseudonocardiaceae</taxon>
        <taxon>Saccharopolyspora</taxon>
    </lineage>
</organism>
<evidence type="ECO:0000313" key="3">
    <source>
        <dbReference type="Proteomes" id="UP000199529"/>
    </source>
</evidence>
<proteinExistence type="predicted"/>
<protein>
    <submittedName>
        <fullName evidence="2">Lipase (Class 2)</fullName>
    </submittedName>
</protein>
<dbReference type="PANTHER" id="PTHR32015">
    <property type="entry name" value="FASTING INDUCED LIPASE"/>
    <property type="match status" value="1"/>
</dbReference>